<protein>
    <submittedName>
        <fullName evidence="2">BSD domain-containing protein</fullName>
    </submittedName>
</protein>
<organism evidence="2 3">
    <name type="scientific">Neolecta irregularis (strain DAH-3)</name>
    <dbReference type="NCBI Taxonomy" id="1198029"/>
    <lineage>
        <taxon>Eukaryota</taxon>
        <taxon>Fungi</taxon>
        <taxon>Dikarya</taxon>
        <taxon>Ascomycota</taxon>
        <taxon>Taphrinomycotina</taxon>
        <taxon>Neolectales</taxon>
        <taxon>Neolectaceae</taxon>
        <taxon>Neolecta</taxon>
    </lineage>
</organism>
<feature type="region of interest" description="Disordered" evidence="1">
    <location>
        <begin position="1"/>
        <end position="31"/>
    </location>
</feature>
<comment type="caution">
    <text evidence="2">The sequence shown here is derived from an EMBL/GenBank/DDBJ whole genome shotgun (WGS) entry which is preliminary data.</text>
</comment>
<dbReference type="GO" id="GO:0005737">
    <property type="term" value="C:cytoplasm"/>
    <property type="evidence" value="ECO:0007669"/>
    <property type="project" value="TreeGrafter"/>
</dbReference>
<dbReference type="InterPro" id="IPR035925">
    <property type="entry name" value="BSD_dom_sf"/>
</dbReference>
<dbReference type="OrthoDB" id="73788at2759"/>
<dbReference type="Gene3D" id="1.10.3970.10">
    <property type="entry name" value="BSD domain"/>
    <property type="match status" value="1"/>
</dbReference>
<feature type="region of interest" description="Disordered" evidence="1">
    <location>
        <begin position="70"/>
        <end position="97"/>
    </location>
</feature>
<feature type="region of interest" description="Disordered" evidence="1">
    <location>
        <begin position="246"/>
        <end position="315"/>
    </location>
</feature>
<dbReference type="Proteomes" id="UP000186594">
    <property type="component" value="Unassembled WGS sequence"/>
</dbReference>
<dbReference type="SUPFAM" id="SSF140383">
    <property type="entry name" value="BSD domain-like"/>
    <property type="match status" value="1"/>
</dbReference>
<feature type="compositionally biased region" description="Basic and acidic residues" evidence="1">
    <location>
        <begin position="21"/>
        <end position="30"/>
    </location>
</feature>
<dbReference type="InterPro" id="IPR051494">
    <property type="entry name" value="BSD_domain-containing"/>
</dbReference>
<reference evidence="2 3" key="1">
    <citation type="submission" date="2016-04" db="EMBL/GenBank/DDBJ databases">
        <title>Evolutionary innovation and constraint leading to complex multicellularity in the Ascomycota.</title>
        <authorList>
            <person name="Cisse O."/>
            <person name="Nguyen A."/>
            <person name="Hewitt D.A."/>
            <person name="Jedd G."/>
            <person name="Stajich J.E."/>
        </authorList>
    </citation>
    <scope>NUCLEOTIDE SEQUENCE [LARGE SCALE GENOMIC DNA]</scope>
    <source>
        <strain evidence="2 3">DAH-3</strain>
    </source>
</reference>
<dbReference type="PANTHER" id="PTHR16019:SF5">
    <property type="entry name" value="BSD DOMAIN-CONTAINING PROTEIN 1"/>
    <property type="match status" value="1"/>
</dbReference>
<feature type="compositionally biased region" description="Acidic residues" evidence="1">
    <location>
        <begin position="247"/>
        <end position="259"/>
    </location>
</feature>
<evidence type="ECO:0000313" key="3">
    <source>
        <dbReference type="Proteomes" id="UP000186594"/>
    </source>
</evidence>
<dbReference type="OMA" id="PSHEDYP"/>
<proteinExistence type="predicted"/>
<evidence type="ECO:0000313" key="2">
    <source>
        <dbReference type="EMBL" id="OLL26652.1"/>
    </source>
</evidence>
<dbReference type="PANTHER" id="PTHR16019">
    <property type="entry name" value="SYNAPSE-ASSOCIATED PROTEIN"/>
    <property type="match status" value="1"/>
</dbReference>
<dbReference type="EMBL" id="LXFE01000157">
    <property type="protein sequence ID" value="OLL26652.1"/>
    <property type="molecule type" value="Genomic_DNA"/>
</dbReference>
<keyword evidence="3" id="KW-1185">Reference proteome</keyword>
<gene>
    <name evidence="2" type="ORF">NEOLI_000104</name>
</gene>
<sequence>MDVVFDHVQEQSLSSQDIQDEPDKTPELKSEVQSALHSFASSSWGQTLTSAYHHIEERAKMEITELKSEISESISRSRSGSTVDSNSGNEAAPSSRIASLVQSAQRVSLKDLEKVEQSAETYLRGFRASLGAFIKDAVTITSPQEETANLLFEANIAEPTDSQLHVLNISKETYTVDPSHEDYPKWKADFTIDQYDEKIEELKRIPEIVKMRAALPIDLVSHNTFWMRYLFNRKIYEKDRVPPVLSPEEDINWDSDDENEQSKKSTCPSHENIISSTATLKPESRNSRLSSDGSYDVVNPVEPVKSAEGSDDDWE</sequence>
<dbReference type="AlphaFoldDB" id="A0A1U7LVS8"/>
<accession>A0A1U7LVS8</accession>
<feature type="compositionally biased region" description="Polar residues" evidence="1">
    <location>
        <begin position="80"/>
        <end position="89"/>
    </location>
</feature>
<evidence type="ECO:0000256" key="1">
    <source>
        <dbReference type="SAM" id="MobiDB-lite"/>
    </source>
</evidence>
<name>A0A1U7LVS8_NEOID</name>
<feature type="compositionally biased region" description="Polar residues" evidence="1">
    <location>
        <begin position="264"/>
        <end position="279"/>
    </location>
</feature>